<dbReference type="Proteomes" id="UP000265520">
    <property type="component" value="Unassembled WGS sequence"/>
</dbReference>
<organism evidence="1 2">
    <name type="scientific">Trifolium medium</name>
    <dbReference type="NCBI Taxonomy" id="97028"/>
    <lineage>
        <taxon>Eukaryota</taxon>
        <taxon>Viridiplantae</taxon>
        <taxon>Streptophyta</taxon>
        <taxon>Embryophyta</taxon>
        <taxon>Tracheophyta</taxon>
        <taxon>Spermatophyta</taxon>
        <taxon>Magnoliopsida</taxon>
        <taxon>eudicotyledons</taxon>
        <taxon>Gunneridae</taxon>
        <taxon>Pentapetalae</taxon>
        <taxon>rosids</taxon>
        <taxon>fabids</taxon>
        <taxon>Fabales</taxon>
        <taxon>Fabaceae</taxon>
        <taxon>Papilionoideae</taxon>
        <taxon>50 kb inversion clade</taxon>
        <taxon>NPAAA clade</taxon>
        <taxon>Hologalegina</taxon>
        <taxon>IRL clade</taxon>
        <taxon>Trifolieae</taxon>
        <taxon>Trifolium</taxon>
    </lineage>
</organism>
<evidence type="ECO:0000313" key="2">
    <source>
        <dbReference type="Proteomes" id="UP000265520"/>
    </source>
</evidence>
<feature type="non-terminal residue" evidence="1">
    <location>
        <position position="1"/>
    </location>
</feature>
<sequence>DPCVFERASERERIKTELNSMESTGRGSEIGGVVLM</sequence>
<proteinExistence type="predicted"/>
<keyword evidence="2" id="KW-1185">Reference proteome</keyword>
<evidence type="ECO:0000313" key="1">
    <source>
        <dbReference type="EMBL" id="MCI53489.1"/>
    </source>
</evidence>
<dbReference type="AlphaFoldDB" id="A0A392SXS9"/>
<protein>
    <submittedName>
        <fullName evidence="1">Uncharacterized protein</fullName>
    </submittedName>
</protein>
<dbReference type="EMBL" id="LXQA010463922">
    <property type="protein sequence ID" value="MCI53489.1"/>
    <property type="molecule type" value="Genomic_DNA"/>
</dbReference>
<name>A0A392SXS9_9FABA</name>
<reference evidence="1 2" key="1">
    <citation type="journal article" date="2018" name="Front. Plant Sci.">
        <title>Red Clover (Trifolium pratense) and Zigzag Clover (T. medium) - A Picture of Genomic Similarities and Differences.</title>
        <authorList>
            <person name="Dluhosova J."/>
            <person name="Istvanek J."/>
            <person name="Nedelnik J."/>
            <person name="Repkova J."/>
        </authorList>
    </citation>
    <scope>NUCLEOTIDE SEQUENCE [LARGE SCALE GENOMIC DNA]</scope>
    <source>
        <strain evidence="2">cv. 10/8</strain>
        <tissue evidence="1">Leaf</tissue>
    </source>
</reference>
<comment type="caution">
    <text evidence="1">The sequence shown here is derived from an EMBL/GenBank/DDBJ whole genome shotgun (WGS) entry which is preliminary data.</text>
</comment>
<accession>A0A392SXS9</accession>